<dbReference type="AlphaFoldDB" id="A0A1N6QSU7"/>
<keyword evidence="6" id="KW-0631">Potassium channel</keyword>
<evidence type="ECO:0000256" key="11">
    <source>
        <dbReference type="ARBA" id="ARBA00023303"/>
    </source>
</evidence>
<evidence type="ECO:0000313" key="15">
    <source>
        <dbReference type="Proteomes" id="UP000186953"/>
    </source>
</evidence>
<gene>
    <name evidence="14" type="ORF">SAMN05421797_1011009</name>
</gene>
<dbReference type="OrthoDB" id="7626281at2"/>
<keyword evidence="15" id="KW-1185">Reference proteome</keyword>
<sequence>MTSNRLEAFSDGVLAIIITIMVLELEPPISYSKNAILEVLPYFFGYFISFIYIGSYWNHHHHLFKYAKQINGKVLWGNLIFLFFTSLIPYATSWLNDNFEDSIALSFYGIILLFTALSFLVLHYLVLNAGEEKRTFKELLKVIGNKGEISLLIYIVGICLSFYVQILSILCYIVVLVLWLIPNKKIEKQISHV</sequence>
<evidence type="ECO:0000256" key="1">
    <source>
        <dbReference type="ARBA" id="ARBA00004141"/>
    </source>
</evidence>
<evidence type="ECO:0000256" key="12">
    <source>
        <dbReference type="ARBA" id="ARBA00034430"/>
    </source>
</evidence>
<feature type="transmembrane region" description="Helical" evidence="13">
    <location>
        <begin position="107"/>
        <end position="130"/>
    </location>
</feature>
<evidence type="ECO:0000256" key="9">
    <source>
        <dbReference type="ARBA" id="ARBA00023065"/>
    </source>
</evidence>
<dbReference type="InterPro" id="IPR010617">
    <property type="entry name" value="TMEM175-like"/>
</dbReference>
<name>A0A1N6QSU7_9FLAO</name>
<keyword evidence="7" id="KW-0630">Potassium</keyword>
<keyword evidence="11" id="KW-0407">Ion channel</keyword>
<dbReference type="GO" id="GO:0016020">
    <property type="term" value="C:membrane"/>
    <property type="evidence" value="ECO:0007669"/>
    <property type="project" value="UniProtKB-SubCell"/>
</dbReference>
<dbReference type="Proteomes" id="UP000186953">
    <property type="component" value="Unassembled WGS sequence"/>
</dbReference>
<evidence type="ECO:0000256" key="5">
    <source>
        <dbReference type="ARBA" id="ARBA00022692"/>
    </source>
</evidence>
<keyword evidence="4" id="KW-0633">Potassium transport</keyword>
<evidence type="ECO:0000256" key="10">
    <source>
        <dbReference type="ARBA" id="ARBA00023136"/>
    </source>
</evidence>
<keyword evidence="3" id="KW-0813">Transport</keyword>
<dbReference type="PANTHER" id="PTHR31462:SF5">
    <property type="entry name" value="ENDOSOMAL_LYSOSOMAL PROTON CHANNEL TMEM175"/>
    <property type="match status" value="1"/>
</dbReference>
<keyword evidence="5 13" id="KW-0812">Transmembrane</keyword>
<protein>
    <submittedName>
        <fullName evidence="14">Uncharacterized membrane protein</fullName>
    </submittedName>
</protein>
<organism evidence="14 15">
    <name type="scientific">Maribacter ulvicola</name>
    <dbReference type="NCBI Taxonomy" id="228959"/>
    <lineage>
        <taxon>Bacteria</taxon>
        <taxon>Pseudomonadati</taxon>
        <taxon>Bacteroidota</taxon>
        <taxon>Flavobacteriia</taxon>
        <taxon>Flavobacteriales</taxon>
        <taxon>Flavobacteriaceae</taxon>
        <taxon>Maribacter</taxon>
    </lineage>
</organism>
<evidence type="ECO:0000256" key="2">
    <source>
        <dbReference type="ARBA" id="ARBA00006920"/>
    </source>
</evidence>
<comment type="subcellular location">
    <subcellularLocation>
        <location evidence="1">Membrane</location>
        <topology evidence="1">Multi-pass membrane protein</topology>
    </subcellularLocation>
</comment>
<dbReference type="EMBL" id="FTMA01000001">
    <property type="protein sequence ID" value="SIQ19618.1"/>
    <property type="molecule type" value="Genomic_DNA"/>
</dbReference>
<feature type="transmembrane region" description="Helical" evidence="13">
    <location>
        <begin position="35"/>
        <end position="53"/>
    </location>
</feature>
<keyword evidence="10 13" id="KW-0472">Membrane</keyword>
<evidence type="ECO:0000256" key="4">
    <source>
        <dbReference type="ARBA" id="ARBA00022538"/>
    </source>
</evidence>
<evidence type="ECO:0000256" key="8">
    <source>
        <dbReference type="ARBA" id="ARBA00022989"/>
    </source>
</evidence>
<feature type="transmembrane region" description="Helical" evidence="13">
    <location>
        <begin position="74"/>
        <end position="95"/>
    </location>
</feature>
<dbReference type="RefSeq" id="WP_076547186.1">
    <property type="nucleotide sequence ID" value="NZ_FTMA01000001.1"/>
</dbReference>
<comment type="catalytic activity">
    <reaction evidence="12">
        <text>K(+)(in) = K(+)(out)</text>
        <dbReference type="Rhea" id="RHEA:29463"/>
        <dbReference type="ChEBI" id="CHEBI:29103"/>
    </reaction>
</comment>
<feature type="transmembrane region" description="Helical" evidence="13">
    <location>
        <begin position="151"/>
        <end position="181"/>
    </location>
</feature>
<feature type="transmembrane region" description="Helical" evidence="13">
    <location>
        <begin position="12"/>
        <end position="29"/>
    </location>
</feature>
<comment type="similarity">
    <text evidence="2">Belongs to the TMEM175 family.</text>
</comment>
<accession>A0A1N6QSU7</accession>
<keyword evidence="9" id="KW-0406">Ion transport</keyword>
<keyword evidence="8 13" id="KW-1133">Transmembrane helix</keyword>
<dbReference type="PANTHER" id="PTHR31462">
    <property type="entry name" value="ENDOSOMAL/LYSOSOMAL POTASSIUM CHANNEL TMEM175"/>
    <property type="match status" value="1"/>
</dbReference>
<proteinExistence type="inferred from homology"/>
<dbReference type="STRING" id="228959.SAMN05421797_1011009"/>
<evidence type="ECO:0000256" key="7">
    <source>
        <dbReference type="ARBA" id="ARBA00022958"/>
    </source>
</evidence>
<evidence type="ECO:0000256" key="6">
    <source>
        <dbReference type="ARBA" id="ARBA00022826"/>
    </source>
</evidence>
<evidence type="ECO:0000313" key="14">
    <source>
        <dbReference type="EMBL" id="SIQ19618.1"/>
    </source>
</evidence>
<dbReference type="Pfam" id="PF06736">
    <property type="entry name" value="TMEM175"/>
    <property type="match status" value="1"/>
</dbReference>
<dbReference type="GO" id="GO:0015252">
    <property type="term" value="F:proton channel activity"/>
    <property type="evidence" value="ECO:0007669"/>
    <property type="project" value="InterPro"/>
</dbReference>
<evidence type="ECO:0000256" key="13">
    <source>
        <dbReference type="SAM" id="Phobius"/>
    </source>
</evidence>
<evidence type="ECO:0000256" key="3">
    <source>
        <dbReference type="ARBA" id="ARBA00022448"/>
    </source>
</evidence>
<dbReference type="GO" id="GO:0005267">
    <property type="term" value="F:potassium channel activity"/>
    <property type="evidence" value="ECO:0007669"/>
    <property type="project" value="UniProtKB-KW"/>
</dbReference>
<reference evidence="15" key="1">
    <citation type="submission" date="2017-01" db="EMBL/GenBank/DDBJ databases">
        <authorList>
            <person name="Varghese N."/>
            <person name="Submissions S."/>
        </authorList>
    </citation>
    <scope>NUCLEOTIDE SEQUENCE [LARGE SCALE GENOMIC DNA]</scope>
    <source>
        <strain evidence="15">DSM 15366</strain>
    </source>
</reference>